<feature type="region of interest" description="Disordered" evidence="1">
    <location>
        <begin position="1"/>
        <end position="26"/>
    </location>
</feature>
<feature type="compositionally biased region" description="Basic and acidic residues" evidence="1">
    <location>
        <begin position="1"/>
        <end position="17"/>
    </location>
</feature>
<gene>
    <name evidence="3" type="ORF">OG222_04765</name>
</gene>
<dbReference type="EMBL" id="CP108169">
    <property type="protein sequence ID" value="WTQ72433.1"/>
    <property type="molecule type" value="Genomic_DNA"/>
</dbReference>
<protein>
    <submittedName>
        <fullName evidence="3">DUF4157 domain-containing protein</fullName>
    </submittedName>
</protein>
<evidence type="ECO:0000313" key="3">
    <source>
        <dbReference type="EMBL" id="WTQ72433.1"/>
    </source>
</evidence>
<organism evidence="3">
    <name type="scientific">Streptomyces sp. NBC_00148</name>
    <dbReference type="NCBI Taxonomy" id="2903626"/>
    <lineage>
        <taxon>Bacteria</taxon>
        <taxon>Bacillati</taxon>
        <taxon>Actinomycetota</taxon>
        <taxon>Actinomycetes</taxon>
        <taxon>Kitasatosporales</taxon>
        <taxon>Streptomycetaceae</taxon>
        <taxon>Streptomyces</taxon>
    </lineage>
</organism>
<sequence>MRRDREEEVHQHHEGCGHEGGVQRSDVEAGLRTSGRPLDRATLARKGEQFQADLSGVRVHTGAAAEQAAAAVQARAFTVNQDIVIGKHGGDSHTLDHELTHAVRNQQRASAGHPTGGGFNMTHPHDHEEREAESNATRMRSGGASAVQGPGAAAPRTASSPVQRMEGPVQRMEGFETEMAKRVKGEGGGKLPGDTDLATSLTEDFTVVSDSRKLDEGGAYSNVEFVSGAVQVVGTKAADGPDALDRIVDEMRKVRDDFYAAAEGTPLADATMRLTLQPAAEGVTLSSEGYTDQDGQPGRGKGLYVQYTVGVPLAGIPQVFDNYRNDPASVGQRALPRALFRLNQAKPFAQVILEEFEDATAGKKRSRVDTDSLDGFLQLFFTQVAAVADYLATDSDQGQPKNLTIFLSRSPLADAYRLLDTGAQNYLKKNREQILDVLSGYQETTEKEGEKLEFRDTATRQMAGLDEVSLLDYANSALAGKPSVSQQQVFGGMKEIRPHAVEGSTVIPMEIRAIGNYFKTWDELKTELRKIAGWAQQGYAKDQEIHGRGGARR</sequence>
<dbReference type="AlphaFoldDB" id="A0AAU1LMJ5"/>
<reference evidence="3" key="1">
    <citation type="submission" date="2022-10" db="EMBL/GenBank/DDBJ databases">
        <title>The complete genomes of actinobacterial strains from the NBC collection.</title>
        <authorList>
            <person name="Joergensen T.S."/>
            <person name="Alvarez Arevalo M."/>
            <person name="Sterndorff E.B."/>
            <person name="Faurdal D."/>
            <person name="Vuksanovic O."/>
            <person name="Mourched A.-S."/>
            <person name="Charusanti P."/>
            <person name="Shaw S."/>
            <person name="Blin K."/>
            <person name="Weber T."/>
        </authorList>
    </citation>
    <scope>NUCLEOTIDE SEQUENCE</scope>
    <source>
        <strain evidence="3">NBC_00148</strain>
    </source>
</reference>
<name>A0AAU1LMJ5_9ACTN</name>
<proteinExistence type="predicted"/>
<evidence type="ECO:0000256" key="1">
    <source>
        <dbReference type="SAM" id="MobiDB-lite"/>
    </source>
</evidence>
<dbReference type="Pfam" id="PF13699">
    <property type="entry name" value="eCIS_core"/>
    <property type="match status" value="1"/>
</dbReference>
<accession>A0AAU1LMJ5</accession>
<feature type="compositionally biased region" description="Basic and acidic residues" evidence="1">
    <location>
        <begin position="123"/>
        <end position="133"/>
    </location>
</feature>
<dbReference type="InterPro" id="IPR025295">
    <property type="entry name" value="eCIS_core_dom"/>
</dbReference>
<evidence type="ECO:0000259" key="2">
    <source>
        <dbReference type="Pfam" id="PF13699"/>
    </source>
</evidence>
<feature type="domain" description="eCIS core" evidence="2">
    <location>
        <begin position="37"/>
        <end position="107"/>
    </location>
</feature>
<feature type="region of interest" description="Disordered" evidence="1">
    <location>
        <begin position="108"/>
        <end position="167"/>
    </location>
</feature>